<dbReference type="InterPro" id="IPR014014">
    <property type="entry name" value="RNA_helicase_DEAD_Q_motif"/>
</dbReference>
<keyword evidence="4" id="KW-0698">rRNA processing</keyword>
<reference evidence="17 18" key="1">
    <citation type="submission" date="2014-03" db="EMBL/GenBank/DDBJ databases">
        <title>The genome of Kluyveromyces dobzhanskii.</title>
        <authorList>
            <person name="Nystedt B."/>
            <person name="Astrom S."/>
        </authorList>
    </citation>
    <scope>NUCLEOTIDE SEQUENCE [LARGE SCALE GENOMIC DNA]</scope>
    <source>
        <strain evidence="17 18">CBS 2104</strain>
    </source>
</reference>
<evidence type="ECO:0000256" key="1">
    <source>
        <dbReference type="ARBA" id="ARBA00004123"/>
    </source>
</evidence>
<dbReference type="InterPro" id="IPR001650">
    <property type="entry name" value="Helicase_C-like"/>
</dbReference>
<dbReference type="SUPFAM" id="SSF52540">
    <property type="entry name" value="P-loop containing nucleoside triphosphate hydrolases"/>
    <property type="match status" value="1"/>
</dbReference>
<dbReference type="Gene3D" id="3.40.50.300">
    <property type="entry name" value="P-loop containing nucleotide triphosphate hydrolases"/>
    <property type="match status" value="2"/>
</dbReference>
<evidence type="ECO:0000256" key="8">
    <source>
        <dbReference type="ARBA" id="ARBA00022840"/>
    </source>
</evidence>
<dbReference type="GO" id="GO:0006364">
    <property type="term" value="P:rRNA processing"/>
    <property type="evidence" value="ECO:0007669"/>
    <property type="project" value="UniProtKB-KW"/>
</dbReference>
<evidence type="ECO:0000256" key="10">
    <source>
        <dbReference type="ARBA" id="ARBA00023242"/>
    </source>
</evidence>
<dbReference type="InterPro" id="IPR011545">
    <property type="entry name" value="DEAD/DEAH_box_helicase_dom"/>
</dbReference>
<feature type="compositionally biased region" description="Basic and acidic residues" evidence="13">
    <location>
        <begin position="410"/>
        <end position="429"/>
    </location>
</feature>
<dbReference type="CDD" id="cd18787">
    <property type="entry name" value="SF2_C_DEAD"/>
    <property type="match status" value="1"/>
</dbReference>
<sequence length="435" mass="48423">MSNSEFKSLGCSKWLVEALNAMKIVQPTAIQKACIPEILKGRDCIGGAKTGSGKTIAFAAPMLTKWSEDPQGMFGVVLTPTRELAMQIAEQFTAFGSAMNIRVAIVVGGESIIKQAIELQNRPHFIIATPGRLAHHVLNSGDDTIGGLKRVKYLVLDEADMLLTETFSKDLATCVSILPPKNKRQNLLFTATMTDQVNALAKAPQIDGKPPIFSYEVESIDNVAIPKTLETTYLLLPEHVKESYLYQILTSEKYAKSSCIIFVNRTVSAEILRRTLKSLDVRVASLHSQMPQQERTNSLHRFRAQAARILIATDVASRGLDIPVVEFVVNYDIPGNPDTFIHRAGRTARAGRHGESLCFVTEKDIQRVEAIEERINKKMDEFTDVGDTAVIRKSLIKVTAAKRESLMAMDKEGFGERRKLQKRKNESKEKTHRRT</sequence>
<evidence type="ECO:0000256" key="12">
    <source>
        <dbReference type="PROSITE-ProRule" id="PRU00552"/>
    </source>
</evidence>
<dbReference type="GO" id="GO:0005634">
    <property type="term" value="C:nucleus"/>
    <property type="evidence" value="ECO:0007669"/>
    <property type="project" value="UniProtKB-SubCell"/>
</dbReference>
<organism evidence="17 18">
    <name type="scientific">Kluyveromyces dobzhanskii CBS 2104</name>
    <dbReference type="NCBI Taxonomy" id="1427455"/>
    <lineage>
        <taxon>Eukaryota</taxon>
        <taxon>Fungi</taxon>
        <taxon>Dikarya</taxon>
        <taxon>Ascomycota</taxon>
        <taxon>Saccharomycotina</taxon>
        <taxon>Saccharomycetes</taxon>
        <taxon>Saccharomycetales</taxon>
        <taxon>Saccharomycetaceae</taxon>
        <taxon>Kluyveromyces</taxon>
    </lineage>
</organism>
<feature type="region of interest" description="Disordered" evidence="13">
    <location>
        <begin position="410"/>
        <end position="435"/>
    </location>
</feature>
<name>A0A0A8LD65_9SACH</name>
<keyword evidence="7" id="KW-0347">Helicase</keyword>
<dbReference type="EMBL" id="CCBQ010000047">
    <property type="protein sequence ID" value="CDO96133.1"/>
    <property type="molecule type" value="Genomic_DNA"/>
</dbReference>
<evidence type="ECO:0000259" key="16">
    <source>
        <dbReference type="PROSITE" id="PS51195"/>
    </source>
</evidence>
<comment type="catalytic activity">
    <reaction evidence="11">
        <text>ATP + H2O = ADP + phosphate + H(+)</text>
        <dbReference type="Rhea" id="RHEA:13065"/>
        <dbReference type="ChEBI" id="CHEBI:15377"/>
        <dbReference type="ChEBI" id="CHEBI:15378"/>
        <dbReference type="ChEBI" id="CHEBI:30616"/>
        <dbReference type="ChEBI" id="CHEBI:43474"/>
        <dbReference type="ChEBI" id="CHEBI:456216"/>
        <dbReference type="EC" id="3.6.4.13"/>
    </reaction>
</comment>
<evidence type="ECO:0000259" key="14">
    <source>
        <dbReference type="PROSITE" id="PS51192"/>
    </source>
</evidence>
<keyword evidence="8" id="KW-0067">ATP-binding</keyword>
<dbReference type="OrthoDB" id="10261904at2759"/>
<evidence type="ECO:0000256" key="11">
    <source>
        <dbReference type="ARBA" id="ARBA00047984"/>
    </source>
</evidence>
<dbReference type="GO" id="GO:0003723">
    <property type="term" value="F:RNA binding"/>
    <property type="evidence" value="ECO:0007669"/>
    <property type="project" value="UniProtKB-KW"/>
</dbReference>
<dbReference type="PROSITE" id="PS51192">
    <property type="entry name" value="HELICASE_ATP_BIND_1"/>
    <property type="match status" value="1"/>
</dbReference>
<feature type="short sequence motif" description="Q motif" evidence="12">
    <location>
        <begin position="4"/>
        <end position="32"/>
    </location>
</feature>
<keyword evidence="5" id="KW-0547">Nucleotide-binding</keyword>
<feature type="domain" description="Helicase C-terminal" evidence="15">
    <location>
        <begin position="244"/>
        <end position="391"/>
    </location>
</feature>
<dbReference type="SMART" id="SM00490">
    <property type="entry name" value="HELICc"/>
    <property type="match status" value="1"/>
</dbReference>
<keyword evidence="9" id="KW-0694">RNA-binding</keyword>
<dbReference type="PROSITE" id="PS51195">
    <property type="entry name" value="Q_MOTIF"/>
    <property type="match status" value="1"/>
</dbReference>
<keyword evidence="3" id="KW-0690">Ribosome biogenesis</keyword>
<dbReference type="Pfam" id="PF00271">
    <property type="entry name" value="Helicase_C"/>
    <property type="match status" value="1"/>
</dbReference>
<evidence type="ECO:0000256" key="9">
    <source>
        <dbReference type="ARBA" id="ARBA00022884"/>
    </source>
</evidence>
<dbReference type="GO" id="GO:0016787">
    <property type="term" value="F:hydrolase activity"/>
    <property type="evidence" value="ECO:0007669"/>
    <property type="project" value="UniProtKB-KW"/>
</dbReference>
<evidence type="ECO:0000256" key="6">
    <source>
        <dbReference type="ARBA" id="ARBA00022801"/>
    </source>
</evidence>
<comment type="subcellular location">
    <subcellularLocation>
        <location evidence="1">Nucleus</location>
    </subcellularLocation>
</comment>
<evidence type="ECO:0000256" key="3">
    <source>
        <dbReference type="ARBA" id="ARBA00022517"/>
    </source>
</evidence>
<keyword evidence="18" id="KW-1185">Reference proteome</keyword>
<comment type="caution">
    <text evidence="17">The sequence shown here is derived from an EMBL/GenBank/DDBJ whole genome shotgun (WGS) entry which is preliminary data.</text>
</comment>
<evidence type="ECO:0000259" key="15">
    <source>
        <dbReference type="PROSITE" id="PS51194"/>
    </source>
</evidence>
<dbReference type="Pfam" id="PF00270">
    <property type="entry name" value="DEAD"/>
    <property type="match status" value="1"/>
</dbReference>
<dbReference type="PANTHER" id="PTHR47959:SF24">
    <property type="entry name" value="ATP-DEPENDENT RNA HELICASE"/>
    <property type="match status" value="1"/>
</dbReference>
<dbReference type="CDD" id="cd17955">
    <property type="entry name" value="DEADc_DDX49"/>
    <property type="match status" value="1"/>
</dbReference>
<feature type="domain" description="DEAD-box RNA helicase Q" evidence="16">
    <location>
        <begin position="4"/>
        <end position="32"/>
    </location>
</feature>
<dbReference type="PROSITE" id="PS51194">
    <property type="entry name" value="HELICASE_CTER"/>
    <property type="match status" value="1"/>
</dbReference>
<keyword evidence="10" id="KW-0539">Nucleus</keyword>
<dbReference type="Proteomes" id="UP000031516">
    <property type="component" value="Unassembled WGS sequence"/>
</dbReference>
<proteinExistence type="predicted"/>
<dbReference type="GO" id="GO:0005829">
    <property type="term" value="C:cytosol"/>
    <property type="evidence" value="ECO:0007669"/>
    <property type="project" value="TreeGrafter"/>
</dbReference>
<evidence type="ECO:0000256" key="5">
    <source>
        <dbReference type="ARBA" id="ARBA00022741"/>
    </source>
</evidence>
<dbReference type="PANTHER" id="PTHR47959">
    <property type="entry name" value="ATP-DEPENDENT RNA HELICASE RHLE-RELATED"/>
    <property type="match status" value="1"/>
</dbReference>
<evidence type="ECO:0000313" key="18">
    <source>
        <dbReference type="Proteomes" id="UP000031516"/>
    </source>
</evidence>
<gene>
    <name evidence="17" type="ORF">KLDO_g4350</name>
</gene>
<dbReference type="InterPro" id="IPR027417">
    <property type="entry name" value="P-loop_NTPase"/>
</dbReference>
<evidence type="ECO:0000256" key="2">
    <source>
        <dbReference type="ARBA" id="ARBA00012552"/>
    </source>
</evidence>
<feature type="domain" description="Helicase ATP-binding" evidence="14">
    <location>
        <begin position="35"/>
        <end position="211"/>
    </location>
</feature>
<evidence type="ECO:0000256" key="7">
    <source>
        <dbReference type="ARBA" id="ARBA00022806"/>
    </source>
</evidence>
<dbReference type="SMART" id="SM00487">
    <property type="entry name" value="DEXDc"/>
    <property type="match status" value="1"/>
</dbReference>
<evidence type="ECO:0000256" key="4">
    <source>
        <dbReference type="ARBA" id="ARBA00022552"/>
    </source>
</evidence>
<dbReference type="InterPro" id="IPR050079">
    <property type="entry name" value="DEAD_box_RNA_helicase"/>
</dbReference>
<dbReference type="InterPro" id="IPR014001">
    <property type="entry name" value="Helicase_ATP-bd"/>
</dbReference>
<evidence type="ECO:0000256" key="13">
    <source>
        <dbReference type="SAM" id="MobiDB-lite"/>
    </source>
</evidence>
<dbReference type="EC" id="3.6.4.13" evidence="2"/>
<dbReference type="GO" id="GO:0005524">
    <property type="term" value="F:ATP binding"/>
    <property type="evidence" value="ECO:0007669"/>
    <property type="project" value="UniProtKB-KW"/>
</dbReference>
<dbReference type="GO" id="GO:0003724">
    <property type="term" value="F:RNA helicase activity"/>
    <property type="evidence" value="ECO:0007669"/>
    <property type="project" value="UniProtKB-EC"/>
</dbReference>
<protein>
    <recommendedName>
        <fullName evidence="2">RNA helicase</fullName>
        <ecNumber evidence="2">3.6.4.13</ecNumber>
    </recommendedName>
</protein>
<evidence type="ECO:0000313" key="17">
    <source>
        <dbReference type="EMBL" id="CDO96133.1"/>
    </source>
</evidence>
<accession>A0A0A8LD65</accession>
<keyword evidence="6" id="KW-0378">Hydrolase</keyword>
<dbReference type="AlphaFoldDB" id="A0A0A8LD65"/>